<evidence type="ECO:0000256" key="2">
    <source>
        <dbReference type="SAM" id="SignalP"/>
    </source>
</evidence>
<sequence>MKNLVSAIIFGLSAIGAVHAAGVQYAGLNAYQDFAGKIALVRRTSAVLALAKNATIAWWAKATAVTLPKHVKAQKEASRGHAAKNISRLEVCS</sequence>
<accession>A0A1E1KGL1</accession>
<protein>
    <submittedName>
        <fullName evidence="3">Uncharacterized protein</fullName>
    </submittedName>
</protein>
<keyword evidence="4" id="KW-1185">Reference proteome</keyword>
<reference evidence="4" key="1">
    <citation type="submission" date="2016-03" db="EMBL/GenBank/DDBJ databases">
        <authorList>
            <person name="Guldener U."/>
        </authorList>
    </citation>
    <scope>NUCLEOTIDE SEQUENCE [LARGE SCALE GENOMIC DNA]</scope>
    <source>
        <strain evidence="4">04CH-RAC-A.6.1</strain>
    </source>
</reference>
<organism evidence="3 4">
    <name type="scientific">Rhynchosporium agropyri</name>
    <dbReference type="NCBI Taxonomy" id="914238"/>
    <lineage>
        <taxon>Eukaryota</taxon>
        <taxon>Fungi</taxon>
        <taxon>Dikarya</taxon>
        <taxon>Ascomycota</taxon>
        <taxon>Pezizomycotina</taxon>
        <taxon>Leotiomycetes</taxon>
        <taxon>Helotiales</taxon>
        <taxon>Ploettnerulaceae</taxon>
        <taxon>Rhynchosporium</taxon>
    </lineage>
</organism>
<evidence type="ECO:0000313" key="4">
    <source>
        <dbReference type="Proteomes" id="UP000178912"/>
    </source>
</evidence>
<feature type="region of interest" description="Disordered" evidence="1">
    <location>
        <begin position="74"/>
        <end position="93"/>
    </location>
</feature>
<dbReference type="AlphaFoldDB" id="A0A1E1KGL1"/>
<name>A0A1E1KGL1_9HELO</name>
<feature type="signal peptide" evidence="2">
    <location>
        <begin position="1"/>
        <end position="20"/>
    </location>
</feature>
<proteinExistence type="predicted"/>
<gene>
    <name evidence="3" type="ORF">RAG0_06254</name>
</gene>
<feature type="chain" id="PRO_5009445955" evidence="2">
    <location>
        <begin position="21"/>
        <end position="93"/>
    </location>
</feature>
<dbReference type="EMBL" id="FJUX01000030">
    <property type="protein sequence ID" value="CZS97122.1"/>
    <property type="molecule type" value="Genomic_DNA"/>
</dbReference>
<dbReference type="Proteomes" id="UP000178912">
    <property type="component" value="Unassembled WGS sequence"/>
</dbReference>
<evidence type="ECO:0000256" key="1">
    <source>
        <dbReference type="SAM" id="MobiDB-lite"/>
    </source>
</evidence>
<keyword evidence="2" id="KW-0732">Signal</keyword>
<evidence type="ECO:0000313" key="3">
    <source>
        <dbReference type="EMBL" id="CZS97122.1"/>
    </source>
</evidence>